<feature type="transmembrane region" description="Helical" evidence="1">
    <location>
        <begin position="191"/>
        <end position="210"/>
    </location>
</feature>
<protein>
    <submittedName>
        <fullName evidence="2">Putative membrane protein</fullName>
    </submittedName>
</protein>
<dbReference type="InterPro" id="IPR021296">
    <property type="entry name" value="DUF2868"/>
</dbReference>
<dbReference type="AlphaFoldDB" id="A0A2R4BRT4"/>
<gene>
    <name evidence="2" type="ORF">Tharo_3174</name>
</gene>
<name>A0A2R4BRT4_THAAR</name>
<dbReference type="KEGG" id="tak:Tharo_3174"/>
<dbReference type="Pfam" id="PF11067">
    <property type="entry name" value="DUF2868"/>
    <property type="match status" value="1"/>
</dbReference>
<keyword evidence="3" id="KW-1185">Reference proteome</keyword>
<proteinExistence type="predicted"/>
<feature type="transmembrane region" description="Helical" evidence="1">
    <location>
        <begin position="222"/>
        <end position="241"/>
    </location>
</feature>
<keyword evidence="1" id="KW-0812">Transmembrane</keyword>
<feature type="transmembrane region" description="Helical" evidence="1">
    <location>
        <begin position="268"/>
        <end position="295"/>
    </location>
</feature>
<dbReference type="EMBL" id="CP028339">
    <property type="protein sequence ID" value="AVR90055.1"/>
    <property type="molecule type" value="Genomic_DNA"/>
</dbReference>
<dbReference type="Proteomes" id="UP000241885">
    <property type="component" value="Chromosome"/>
</dbReference>
<keyword evidence="1" id="KW-0472">Membrane</keyword>
<accession>A0A2R4BRT4</accession>
<evidence type="ECO:0000313" key="3">
    <source>
        <dbReference type="Proteomes" id="UP000241885"/>
    </source>
</evidence>
<reference evidence="2 3" key="1">
    <citation type="submission" date="2018-03" db="EMBL/GenBank/DDBJ databases">
        <title>Complete genome sequence of Thauera aromatica, a model organism for studying aromatic compound degradation under denitrifying conditions.</title>
        <authorList>
            <person name="Lo H.-Y."/>
            <person name="Goris T."/>
            <person name="Boll M."/>
            <person name="Mueller J.A."/>
        </authorList>
    </citation>
    <scope>NUCLEOTIDE SEQUENCE [LARGE SCALE GENOMIC DNA]</scope>
    <source>
        <strain evidence="2 3">K172</strain>
    </source>
</reference>
<organism evidence="2 3">
    <name type="scientific">Thauera aromatica K172</name>
    <dbReference type="NCBI Taxonomy" id="44139"/>
    <lineage>
        <taxon>Bacteria</taxon>
        <taxon>Pseudomonadati</taxon>
        <taxon>Pseudomonadota</taxon>
        <taxon>Betaproteobacteria</taxon>
        <taxon>Rhodocyclales</taxon>
        <taxon>Zoogloeaceae</taxon>
        <taxon>Thauera</taxon>
    </lineage>
</organism>
<feature type="transmembrane region" description="Helical" evidence="1">
    <location>
        <begin position="113"/>
        <end position="133"/>
    </location>
</feature>
<feature type="transmembrane region" description="Helical" evidence="1">
    <location>
        <begin position="80"/>
        <end position="101"/>
    </location>
</feature>
<evidence type="ECO:0000256" key="1">
    <source>
        <dbReference type="SAM" id="Phobius"/>
    </source>
</evidence>
<sequence>MTAPVSLSLFEARWLAEVVRRHEEHHGLLEDAAEPAAASAAAPAAVPDFEGRILCRAERLGARQGWRAAILAWRRRARTLLLVALALALVLGFGAAAGVLGDGSRPVNVVWTLGGLLGVHALSLLLWLAAMALQGRGGGRIRGGGSAGWVWLRLVAFFDRSRTAADLPLALGGLLGRGRLAGWGIGAASHALWLAALLGATGGVLLLLATRRYGFVWETTILPARSFVDLSAAVGALPALLGFPVPDAAMVTASGEAPLLDEAGRRAWAGWLVGAMVVYGVLPRLLLALCCAGLWRRGLGRLRLDLSRPGYARLRAVLMPGSARIGVSDPAPAVLPCPPRPASPAGHGAAAVAVAIELGDDLAWPPAVAEGAEAGAGGTRGRGAWEDGGRLDSREQRRAVLGRLAARPPARLLVAVDARQTPDRGTLGLVAELAACAVATRVWLCAGAHAPVGRTAQWRAGLGRIGLDAAALFEDAAGVRAWLETPEADDA</sequence>
<evidence type="ECO:0000313" key="2">
    <source>
        <dbReference type="EMBL" id="AVR90055.1"/>
    </source>
</evidence>
<dbReference type="RefSeq" id="WP_245880939.1">
    <property type="nucleotide sequence ID" value="NZ_CP028339.1"/>
</dbReference>
<keyword evidence="1" id="KW-1133">Transmembrane helix</keyword>